<dbReference type="SUPFAM" id="SSF48264">
    <property type="entry name" value="Cytochrome P450"/>
    <property type="match status" value="1"/>
</dbReference>
<protein>
    <recommendedName>
        <fullName evidence="8">Cytochrome P450</fullName>
    </recommendedName>
</protein>
<dbReference type="PRINTS" id="PR00465">
    <property type="entry name" value="EP450IV"/>
</dbReference>
<dbReference type="PANTHER" id="PTHR24304">
    <property type="entry name" value="CYTOCHROME P450 FAMILY 7"/>
    <property type="match status" value="1"/>
</dbReference>
<dbReference type="GO" id="GO:0005506">
    <property type="term" value="F:iron ion binding"/>
    <property type="evidence" value="ECO:0007669"/>
    <property type="project" value="InterPro"/>
</dbReference>
<dbReference type="AlphaFoldDB" id="A0A5N6KUW7"/>
<gene>
    <name evidence="6" type="ORF">FH972_023230</name>
</gene>
<evidence type="ECO:0000313" key="6">
    <source>
        <dbReference type="EMBL" id="KAB8346184.1"/>
    </source>
</evidence>
<organism evidence="6 7">
    <name type="scientific">Carpinus fangiana</name>
    <dbReference type="NCBI Taxonomy" id="176857"/>
    <lineage>
        <taxon>Eukaryota</taxon>
        <taxon>Viridiplantae</taxon>
        <taxon>Streptophyta</taxon>
        <taxon>Embryophyta</taxon>
        <taxon>Tracheophyta</taxon>
        <taxon>Spermatophyta</taxon>
        <taxon>Magnoliopsida</taxon>
        <taxon>eudicotyledons</taxon>
        <taxon>Gunneridae</taxon>
        <taxon>Pentapetalae</taxon>
        <taxon>rosids</taxon>
        <taxon>fabids</taxon>
        <taxon>Fagales</taxon>
        <taxon>Betulaceae</taxon>
        <taxon>Carpinus</taxon>
    </lineage>
</organism>
<evidence type="ECO:0000256" key="4">
    <source>
        <dbReference type="ARBA" id="ARBA00023004"/>
    </source>
</evidence>
<comment type="cofactor">
    <cofactor evidence="5">
        <name>heme</name>
        <dbReference type="ChEBI" id="CHEBI:30413"/>
    </cofactor>
</comment>
<name>A0A5N6KUW7_9ROSI</name>
<evidence type="ECO:0000313" key="7">
    <source>
        <dbReference type="Proteomes" id="UP000327013"/>
    </source>
</evidence>
<keyword evidence="7" id="KW-1185">Reference proteome</keyword>
<sequence>MLGVNLLQEKLSSPLFLLLCALAVLLPLLAALAARPAFRGKSPPLTAGNLPFIGSFGFFSARWDFMRSAAAGSSSGNFAFHLGKHPVVGLSGEAGRRTFFESSQLNLGAGYAVLFDSGPELEQDSADEKISKGFDAWFSRNIKSILRKERLMSALPTIMADTRSRLLQLGPTGVTDPFDSIYKLVFLLTIRLVACREIAESPAQLDKSLSLLQAIEASSTPASVIAPWAPVPAKITRFLSGAKLYMMFKELVDARHATGTREEDAMQELIDGGASTTNIMKFVLGAVFAAQLNSGINIATQLCHLGANKEWHAKSLEEVRAVAAQHAPDASAPLLEQLQHIPPDLWEHGFPLLDQSLRETIRMQLLGSSFRRNTSGKDVVIRHADGTPEVIPPGAFVAYNIADVHYNPRIFNSPTTWDPSRYDDDRAEDKKAPHSFVGWGSGAHPCLGVRMAKIEHNIMVAHFLAMFDWELCAIDGSLMDTMPLPDLNSWTATKPKTPTRLRYTMKEEVLRMKA</sequence>
<dbReference type="EMBL" id="VIBQ01000013">
    <property type="protein sequence ID" value="KAB8346184.1"/>
    <property type="molecule type" value="Genomic_DNA"/>
</dbReference>
<dbReference type="GO" id="GO:0020037">
    <property type="term" value="F:heme binding"/>
    <property type="evidence" value="ECO:0007669"/>
    <property type="project" value="InterPro"/>
</dbReference>
<feature type="binding site" description="axial binding residue" evidence="5">
    <location>
        <position position="446"/>
    </location>
    <ligand>
        <name>heme</name>
        <dbReference type="ChEBI" id="CHEBI:30413"/>
    </ligand>
    <ligandPart>
        <name>Fe</name>
        <dbReference type="ChEBI" id="CHEBI:18248"/>
    </ligandPart>
</feature>
<dbReference type="OrthoDB" id="1055148at2759"/>
<dbReference type="InterPro" id="IPR050529">
    <property type="entry name" value="CYP450_sterol_14alpha_dmase"/>
</dbReference>
<keyword evidence="4 5" id="KW-0408">Iron</keyword>
<evidence type="ECO:0000256" key="1">
    <source>
        <dbReference type="ARBA" id="ARBA00010617"/>
    </source>
</evidence>
<accession>A0A5N6KUW7</accession>
<keyword evidence="3 5" id="KW-0479">Metal-binding</keyword>
<keyword evidence="2 5" id="KW-0349">Heme</keyword>
<dbReference type="InterPro" id="IPR002403">
    <property type="entry name" value="Cyt_P450_E_grp-IV"/>
</dbReference>
<dbReference type="GO" id="GO:0004497">
    <property type="term" value="F:monooxygenase activity"/>
    <property type="evidence" value="ECO:0007669"/>
    <property type="project" value="InterPro"/>
</dbReference>
<dbReference type="Pfam" id="PF00067">
    <property type="entry name" value="p450"/>
    <property type="match status" value="1"/>
</dbReference>
<dbReference type="InterPro" id="IPR036396">
    <property type="entry name" value="Cyt_P450_sf"/>
</dbReference>
<reference evidence="6 7" key="1">
    <citation type="submission" date="2019-06" db="EMBL/GenBank/DDBJ databases">
        <title>A chromosomal-level reference genome of Carpinus fangiana (Coryloideae, Betulaceae).</title>
        <authorList>
            <person name="Yang X."/>
            <person name="Wang Z."/>
            <person name="Zhang L."/>
            <person name="Hao G."/>
            <person name="Liu J."/>
            <person name="Yang Y."/>
        </authorList>
    </citation>
    <scope>NUCLEOTIDE SEQUENCE [LARGE SCALE GENOMIC DNA]</scope>
    <source>
        <strain evidence="6">Cfa_2016G</strain>
        <tissue evidence="6">Leaf</tissue>
    </source>
</reference>
<dbReference type="PANTHER" id="PTHR24304:SF2">
    <property type="entry name" value="24-HYDROXYCHOLESTEROL 7-ALPHA-HYDROXYLASE"/>
    <property type="match status" value="1"/>
</dbReference>
<comment type="caution">
    <text evidence="6">The sequence shown here is derived from an EMBL/GenBank/DDBJ whole genome shotgun (WGS) entry which is preliminary data.</text>
</comment>
<dbReference type="GO" id="GO:0016705">
    <property type="term" value="F:oxidoreductase activity, acting on paired donors, with incorporation or reduction of molecular oxygen"/>
    <property type="evidence" value="ECO:0007669"/>
    <property type="project" value="InterPro"/>
</dbReference>
<proteinExistence type="inferred from homology"/>
<dbReference type="Proteomes" id="UP000327013">
    <property type="component" value="Unassembled WGS sequence"/>
</dbReference>
<evidence type="ECO:0008006" key="8">
    <source>
        <dbReference type="Google" id="ProtNLM"/>
    </source>
</evidence>
<dbReference type="InterPro" id="IPR001128">
    <property type="entry name" value="Cyt_P450"/>
</dbReference>
<comment type="similarity">
    <text evidence="1">Belongs to the cytochrome P450 family.</text>
</comment>
<dbReference type="Gene3D" id="1.10.630.10">
    <property type="entry name" value="Cytochrome P450"/>
    <property type="match status" value="1"/>
</dbReference>
<evidence type="ECO:0000256" key="3">
    <source>
        <dbReference type="ARBA" id="ARBA00022723"/>
    </source>
</evidence>
<evidence type="ECO:0000256" key="5">
    <source>
        <dbReference type="PIRSR" id="PIRSR602403-1"/>
    </source>
</evidence>
<evidence type="ECO:0000256" key="2">
    <source>
        <dbReference type="ARBA" id="ARBA00022617"/>
    </source>
</evidence>